<dbReference type="SUPFAM" id="SSF56436">
    <property type="entry name" value="C-type lectin-like"/>
    <property type="match status" value="1"/>
</dbReference>
<keyword evidence="1" id="KW-0732">Signal</keyword>
<dbReference type="AlphaFoldDB" id="A0ABD0LW99"/>
<name>A0ABD0LW99_9CAEN</name>
<keyword evidence="3" id="KW-1185">Reference proteome</keyword>
<evidence type="ECO:0000313" key="3">
    <source>
        <dbReference type="Proteomes" id="UP001519460"/>
    </source>
</evidence>
<evidence type="ECO:0000256" key="1">
    <source>
        <dbReference type="SAM" id="SignalP"/>
    </source>
</evidence>
<proteinExistence type="predicted"/>
<protein>
    <submittedName>
        <fullName evidence="2">Uncharacterized protein</fullName>
    </submittedName>
</protein>
<feature type="chain" id="PRO_5044762289" evidence="1">
    <location>
        <begin position="24"/>
        <end position="250"/>
    </location>
</feature>
<dbReference type="InterPro" id="IPR016187">
    <property type="entry name" value="CTDL_fold"/>
</dbReference>
<dbReference type="CDD" id="cd00037">
    <property type="entry name" value="CLECT"/>
    <property type="match status" value="1"/>
</dbReference>
<sequence>MGALKRVLTQGLIFIAALHGGYSGQTKASFFERVNGLDNFGPAPGDVVEERKGMSASTCVSHCAAADWCASTFYDPSRDLCHLLAVQYFASDGLESAVAECPLAMGYRRDPVSDLCIRLAAQTSVTYDEAKAACMDDNSELINLDSMDKFLALTNFIESSGIDSGMSGGRRVAGHRPTDGGLFDFVLENGEPFPFREDSPAWKLPNQPNDSGGDQDCLGLSLRFLLLKDWECAPSSAVTGFICERLLRLN</sequence>
<organism evidence="2 3">
    <name type="scientific">Batillaria attramentaria</name>
    <dbReference type="NCBI Taxonomy" id="370345"/>
    <lineage>
        <taxon>Eukaryota</taxon>
        <taxon>Metazoa</taxon>
        <taxon>Spiralia</taxon>
        <taxon>Lophotrochozoa</taxon>
        <taxon>Mollusca</taxon>
        <taxon>Gastropoda</taxon>
        <taxon>Caenogastropoda</taxon>
        <taxon>Sorbeoconcha</taxon>
        <taxon>Cerithioidea</taxon>
        <taxon>Batillariidae</taxon>
        <taxon>Batillaria</taxon>
    </lineage>
</organism>
<accession>A0ABD0LW99</accession>
<reference evidence="2 3" key="1">
    <citation type="journal article" date="2023" name="Sci. Data">
        <title>Genome assembly of the Korean intertidal mud-creeper Batillaria attramentaria.</title>
        <authorList>
            <person name="Patra A.K."/>
            <person name="Ho P.T."/>
            <person name="Jun S."/>
            <person name="Lee S.J."/>
            <person name="Kim Y."/>
            <person name="Won Y.J."/>
        </authorList>
    </citation>
    <scope>NUCLEOTIDE SEQUENCE [LARGE SCALE GENOMIC DNA]</scope>
    <source>
        <strain evidence="2">Wonlab-2016</strain>
    </source>
</reference>
<gene>
    <name evidence="2" type="ORF">BaRGS_00005171</name>
</gene>
<dbReference type="InterPro" id="IPR016186">
    <property type="entry name" value="C-type_lectin-like/link_sf"/>
</dbReference>
<dbReference type="SUPFAM" id="SSF57414">
    <property type="entry name" value="Hairpin loop containing domain-like"/>
    <property type="match status" value="1"/>
</dbReference>
<feature type="signal peptide" evidence="1">
    <location>
        <begin position="1"/>
        <end position="23"/>
    </location>
</feature>
<evidence type="ECO:0000313" key="2">
    <source>
        <dbReference type="EMBL" id="KAK7503632.1"/>
    </source>
</evidence>
<dbReference type="Proteomes" id="UP001519460">
    <property type="component" value="Unassembled WGS sequence"/>
</dbReference>
<comment type="caution">
    <text evidence="2">The sequence shown here is derived from an EMBL/GenBank/DDBJ whole genome shotgun (WGS) entry which is preliminary data.</text>
</comment>
<dbReference type="EMBL" id="JACVVK020000019">
    <property type="protein sequence ID" value="KAK7503632.1"/>
    <property type="molecule type" value="Genomic_DNA"/>
</dbReference>
<dbReference type="Gene3D" id="3.10.100.10">
    <property type="entry name" value="Mannose-Binding Protein A, subunit A"/>
    <property type="match status" value="1"/>
</dbReference>